<feature type="compositionally biased region" description="Acidic residues" evidence="3">
    <location>
        <begin position="1106"/>
        <end position="1119"/>
    </location>
</feature>
<feature type="compositionally biased region" description="Polar residues" evidence="3">
    <location>
        <begin position="570"/>
        <end position="591"/>
    </location>
</feature>
<feature type="region of interest" description="Disordered" evidence="3">
    <location>
        <begin position="435"/>
        <end position="700"/>
    </location>
</feature>
<feature type="region of interest" description="Disordered" evidence="3">
    <location>
        <begin position="947"/>
        <end position="1212"/>
    </location>
</feature>
<dbReference type="AlphaFoldDB" id="A0A4U0UF64"/>
<dbReference type="GO" id="GO:0019903">
    <property type="term" value="F:protein phosphatase binding"/>
    <property type="evidence" value="ECO:0007669"/>
    <property type="project" value="InterPro"/>
</dbReference>
<keyword evidence="5" id="KW-1185">Reference proteome</keyword>
<keyword evidence="2" id="KW-0131">Cell cycle</keyword>
<dbReference type="Pfam" id="PF04499">
    <property type="entry name" value="SAPS"/>
    <property type="match status" value="1"/>
</dbReference>
<dbReference type="PANTHER" id="PTHR12634:SF8">
    <property type="entry name" value="FIERY MOUNTAIN, ISOFORM D"/>
    <property type="match status" value="1"/>
</dbReference>
<dbReference type="EMBL" id="NAJL01000001">
    <property type="protein sequence ID" value="TKA34084.1"/>
    <property type="molecule type" value="Genomic_DNA"/>
</dbReference>
<evidence type="ECO:0000256" key="2">
    <source>
        <dbReference type="ARBA" id="ARBA00023306"/>
    </source>
</evidence>
<name>A0A4U0UF64_9PEZI</name>
<feature type="compositionally biased region" description="Acidic residues" evidence="3">
    <location>
        <begin position="959"/>
        <end position="969"/>
    </location>
</feature>
<feature type="compositionally biased region" description="Low complexity" evidence="3">
    <location>
        <begin position="1096"/>
        <end position="1105"/>
    </location>
</feature>
<sequence length="1212" mass="132656">MFWRFGGYANISTLDTILDKPDVKLEELLDESDLIQELKQQNSKLIEFLREEPVLKKLLNYVVADKPPEDGAGKSKEGEDTEGKEEQVKTPGGGISFFGGKGKARSRSKSVSKKTEEDGETEVEKEEAQRKKYAYVACEVLSSEVWSITEAMMEHREHLEEFWQYLRRPAPLDPVQAGYFTKVNEALLDKKTEEMLAFFKSLEGIVPAVLQHVDCPMVMDLLLKIISLEKADGGAGIVDWLQTQDLIPLLLGYMSSEQSSATQTSAGDFLKAIITISANATTQDASVIGPNELTRQLVSKQCVNQLISDMLRGGNPLTVGVGIIIEVIRKNNSDYDLDNQVGPEPKTSDPIYLGTLLRTFAERVPEFMHLIRSPGSKRPELKTAFGGRVEPLGFDRFKTCELMAELLHCSNMALLNERGAEDDVIRRDAERQKLKAEGKLQTPRAPHSPDAHEISTGDEFGSSVDSQGFHHAERPSEAEMEREKPRLEVQNASDEDGFEKVNAEQDDLPDEVTFDELNEMKTLPMLEKSGKRDQMQAHDEDAVDVPKPLSPNKQPSSPTKASASAMPPDTSATAAQDSPTSAGITDQLHNSSIDEDTVMSEFGEEQSDSPDDDGPSELERELAKQAERPAPLFAKKEPAGDAVDPLHGAPSPSAEDQPQHNFEDVERSTATLQPPVEEGEIAGGEQTAGDRPAYETEDDGRPVVGDMLKICFVEEHVVSTILDFFFRFPWNNFLHNVVYDVVQQVFNGTLDRGYNRTVAFDLFRTIEDKEPVQIASEAPKEEGAQRTSGIEAPPRSALETLGFVSAKDMTDRILDGQVASDKSQAEKGMRLGYMGHLTLIAEEVCKFGGRLQNPEQPEAKAPEDATMVLERIHRPEWTSYVEGILAETRERDNAVLGGVRPENAIGMRAGGLGGGFSSNAASALASAGIAPQDSLALQEGNVGTSFEINSGTMLSGFGDGEDEDDEEMGEEGRMGMGERRTSGGSAFSDDEQVTDTESAKPGQPSIPPPLNVPPSRARRQLQARLEARQKAGKFSGQLDPDAEDAAAVETADYLPEDPEDFDQDLAAGGPPSPGTAREGLQITGVRTVSGMRETASKFSGLFGSDSSDDGNEDFDEEDAATNRALAPVREAYGFDDSDASRRETAKGRRPSTTEAKERQPLSSDEEEDVSAAEQMERLRVQDNRSPFADPEDDEEEDSSDDDVVEIPPKRTN</sequence>
<gene>
    <name evidence="4" type="ORF">B0A50_00064</name>
</gene>
<comment type="similarity">
    <text evidence="1">Belongs to the SAPS family.</text>
</comment>
<organism evidence="4 5">
    <name type="scientific">Salinomyces thailandicus</name>
    <dbReference type="NCBI Taxonomy" id="706561"/>
    <lineage>
        <taxon>Eukaryota</taxon>
        <taxon>Fungi</taxon>
        <taxon>Dikarya</taxon>
        <taxon>Ascomycota</taxon>
        <taxon>Pezizomycotina</taxon>
        <taxon>Dothideomycetes</taxon>
        <taxon>Dothideomycetidae</taxon>
        <taxon>Mycosphaerellales</taxon>
        <taxon>Teratosphaeriaceae</taxon>
        <taxon>Salinomyces</taxon>
    </lineage>
</organism>
<accession>A0A4U0UF64</accession>
<evidence type="ECO:0000256" key="3">
    <source>
        <dbReference type="SAM" id="MobiDB-lite"/>
    </source>
</evidence>
<dbReference type="GO" id="GO:0005829">
    <property type="term" value="C:cytosol"/>
    <property type="evidence" value="ECO:0007669"/>
    <property type="project" value="TreeGrafter"/>
</dbReference>
<reference evidence="4 5" key="1">
    <citation type="submission" date="2017-03" db="EMBL/GenBank/DDBJ databases">
        <title>Genomes of endolithic fungi from Antarctica.</title>
        <authorList>
            <person name="Coleine C."/>
            <person name="Masonjones S."/>
            <person name="Stajich J.E."/>
        </authorList>
    </citation>
    <scope>NUCLEOTIDE SEQUENCE [LARGE SCALE GENOMIC DNA]</scope>
    <source>
        <strain evidence="4 5">CCFEE 6315</strain>
    </source>
</reference>
<feature type="compositionally biased region" description="Basic residues" evidence="3">
    <location>
        <begin position="102"/>
        <end position="112"/>
    </location>
</feature>
<dbReference type="GO" id="GO:0005634">
    <property type="term" value="C:nucleus"/>
    <property type="evidence" value="ECO:0007669"/>
    <property type="project" value="TreeGrafter"/>
</dbReference>
<feature type="compositionally biased region" description="Acidic residues" evidence="3">
    <location>
        <begin position="504"/>
        <end position="517"/>
    </location>
</feature>
<dbReference type="OrthoDB" id="295029at2759"/>
<feature type="compositionally biased region" description="Acidic residues" evidence="3">
    <location>
        <begin position="1189"/>
        <end position="1204"/>
    </location>
</feature>
<evidence type="ECO:0000313" key="4">
    <source>
        <dbReference type="EMBL" id="TKA34084.1"/>
    </source>
</evidence>
<feature type="region of interest" description="Disordered" evidence="3">
    <location>
        <begin position="773"/>
        <end position="792"/>
    </location>
</feature>
<comment type="caution">
    <text evidence="4">The sequence shown here is derived from an EMBL/GenBank/DDBJ whole genome shotgun (WGS) entry which is preliminary data.</text>
</comment>
<feature type="compositionally biased region" description="Gly residues" evidence="3">
    <location>
        <begin position="91"/>
        <end position="101"/>
    </location>
</feature>
<dbReference type="Proteomes" id="UP000308549">
    <property type="component" value="Unassembled WGS sequence"/>
</dbReference>
<feature type="compositionally biased region" description="Basic and acidic residues" evidence="3">
    <location>
        <begin position="468"/>
        <end position="487"/>
    </location>
</feature>
<protein>
    <submittedName>
        <fullName evidence="4">Uncharacterized protein</fullName>
    </submittedName>
</protein>
<evidence type="ECO:0000256" key="1">
    <source>
        <dbReference type="ARBA" id="ARBA00006180"/>
    </source>
</evidence>
<feature type="compositionally biased region" description="Acidic residues" evidence="3">
    <location>
        <begin position="593"/>
        <end position="616"/>
    </location>
</feature>
<feature type="compositionally biased region" description="Basic and acidic residues" evidence="3">
    <location>
        <begin position="528"/>
        <end position="540"/>
    </location>
</feature>
<feature type="compositionally biased region" description="Basic and acidic residues" evidence="3">
    <location>
        <begin position="617"/>
        <end position="627"/>
    </location>
</feature>
<feature type="compositionally biased region" description="Basic and acidic residues" evidence="3">
    <location>
        <begin position="657"/>
        <end position="667"/>
    </location>
</feature>
<dbReference type="PANTHER" id="PTHR12634">
    <property type="entry name" value="SIT4 YEAST -ASSOCIATING PROTEIN-RELATED"/>
    <property type="match status" value="1"/>
</dbReference>
<proteinExistence type="inferred from homology"/>
<feature type="compositionally biased region" description="Acidic residues" evidence="3">
    <location>
        <begin position="1054"/>
        <end position="1063"/>
    </location>
</feature>
<dbReference type="InterPro" id="IPR007587">
    <property type="entry name" value="SAPS"/>
</dbReference>
<feature type="compositionally biased region" description="Polar residues" evidence="3">
    <location>
        <begin position="551"/>
        <end position="562"/>
    </location>
</feature>
<feature type="compositionally biased region" description="Basic and acidic residues" evidence="3">
    <location>
        <begin position="970"/>
        <end position="981"/>
    </location>
</feature>
<evidence type="ECO:0000313" key="5">
    <source>
        <dbReference type="Proteomes" id="UP000308549"/>
    </source>
</evidence>
<dbReference type="GO" id="GO:0019888">
    <property type="term" value="F:protein phosphatase regulator activity"/>
    <property type="evidence" value="ECO:0007669"/>
    <property type="project" value="TreeGrafter"/>
</dbReference>
<feature type="compositionally biased region" description="Basic and acidic residues" evidence="3">
    <location>
        <begin position="66"/>
        <end position="78"/>
    </location>
</feature>
<feature type="region of interest" description="Disordered" evidence="3">
    <location>
        <begin position="66"/>
        <end position="126"/>
    </location>
</feature>